<dbReference type="GO" id="GO:0045892">
    <property type="term" value="P:negative regulation of DNA-templated transcription"/>
    <property type="evidence" value="ECO:0007669"/>
    <property type="project" value="TreeGrafter"/>
</dbReference>
<dbReference type="InterPro" id="IPR028978">
    <property type="entry name" value="Chorismate_lyase_/UTRA_dom_sf"/>
</dbReference>
<dbReference type="SUPFAM" id="SSF46785">
    <property type="entry name" value="Winged helix' DNA-binding domain"/>
    <property type="match status" value="1"/>
</dbReference>
<dbReference type="SMART" id="SM00345">
    <property type="entry name" value="HTH_GNTR"/>
    <property type="match status" value="1"/>
</dbReference>
<sequence length="246" mass="27069">MQRYWDIADALRQDIAGGRYAVGDKLPTEEQLVEAFGASRHTVREALRLLTEDGLISRRPRAGSLVIGQSPLAHFTQRVASIQELINYPATTERRPITSGYVQADHELAVLLRCAVGSSWFCIETLRFAAGSPLPLCHTHVYVRPEYAGIMKHRKHGALPFADQIADLYGVTAESTDFEISASLVEEGSATVLQVPAGSAALTTVRRYAGADGQVFEVSIAVHPAQRYTFNFHLKREKAALPKRTP</sequence>
<protein>
    <submittedName>
        <fullName evidence="5">GntR family transcriptional regulator</fullName>
    </submittedName>
</protein>
<dbReference type="AlphaFoldDB" id="A0A6N8IWP7"/>
<evidence type="ECO:0000256" key="3">
    <source>
        <dbReference type="ARBA" id="ARBA00023163"/>
    </source>
</evidence>
<evidence type="ECO:0000259" key="4">
    <source>
        <dbReference type="PROSITE" id="PS50949"/>
    </source>
</evidence>
<keyword evidence="2" id="KW-0238">DNA-binding</keyword>
<dbReference type="PANTHER" id="PTHR44846:SF17">
    <property type="entry name" value="GNTR-FAMILY TRANSCRIPTIONAL REGULATOR"/>
    <property type="match status" value="1"/>
</dbReference>
<evidence type="ECO:0000256" key="1">
    <source>
        <dbReference type="ARBA" id="ARBA00023015"/>
    </source>
</evidence>
<dbReference type="Gene3D" id="3.40.1410.10">
    <property type="entry name" value="Chorismate lyase-like"/>
    <property type="match status" value="1"/>
</dbReference>
<dbReference type="SUPFAM" id="SSF64288">
    <property type="entry name" value="Chorismate lyase-like"/>
    <property type="match status" value="1"/>
</dbReference>
<dbReference type="InterPro" id="IPR036390">
    <property type="entry name" value="WH_DNA-bd_sf"/>
</dbReference>
<organism evidence="5 6">
    <name type="scientific">Ramlibacter pinisoli</name>
    <dbReference type="NCBI Taxonomy" id="2682844"/>
    <lineage>
        <taxon>Bacteria</taxon>
        <taxon>Pseudomonadati</taxon>
        <taxon>Pseudomonadota</taxon>
        <taxon>Betaproteobacteria</taxon>
        <taxon>Burkholderiales</taxon>
        <taxon>Comamonadaceae</taxon>
        <taxon>Ramlibacter</taxon>
    </lineage>
</organism>
<dbReference type="InterPro" id="IPR036388">
    <property type="entry name" value="WH-like_DNA-bd_sf"/>
</dbReference>
<dbReference type="InterPro" id="IPR011663">
    <property type="entry name" value="UTRA"/>
</dbReference>
<evidence type="ECO:0000313" key="6">
    <source>
        <dbReference type="Proteomes" id="UP000469385"/>
    </source>
</evidence>
<dbReference type="SMART" id="SM00866">
    <property type="entry name" value="UTRA"/>
    <property type="match status" value="1"/>
</dbReference>
<feature type="domain" description="HTH gntR-type" evidence="4">
    <location>
        <begin position="1"/>
        <end position="69"/>
    </location>
</feature>
<dbReference type="PANTHER" id="PTHR44846">
    <property type="entry name" value="MANNOSYL-D-GLYCERATE TRANSPORT/METABOLISM SYSTEM REPRESSOR MNGR-RELATED"/>
    <property type="match status" value="1"/>
</dbReference>
<dbReference type="Pfam" id="PF00392">
    <property type="entry name" value="GntR"/>
    <property type="match status" value="1"/>
</dbReference>
<dbReference type="GO" id="GO:0003677">
    <property type="term" value="F:DNA binding"/>
    <property type="evidence" value="ECO:0007669"/>
    <property type="project" value="UniProtKB-KW"/>
</dbReference>
<comment type="caution">
    <text evidence="5">The sequence shown here is derived from an EMBL/GenBank/DDBJ whole genome shotgun (WGS) entry which is preliminary data.</text>
</comment>
<reference evidence="5 6" key="1">
    <citation type="submission" date="2019-12" db="EMBL/GenBank/DDBJ databases">
        <authorList>
            <person name="Huq M.A."/>
        </authorList>
    </citation>
    <scope>NUCLEOTIDE SEQUENCE [LARGE SCALE GENOMIC DNA]</scope>
    <source>
        <strain evidence="5 6">MAH-25</strain>
    </source>
</reference>
<proteinExistence type="predicted"/>
<keyword evidence="1" id="KW-0805">Transcription regulation</keyword>
<dbReference type="Proteomes" id="UP000469385">
    <property type="component" value="Unassembled WGS sequence"/>
</dbReference>
<dbReference type="GO" id="GO:0003700">
    <property type="term" value="F:DNA-binding transcription factor activity"/>
    <property type="evidence" value="ECO:0007669"/>
    <property type="project" value="InterPro"/>
</dbReference>
<dbReference type="RefSeq" id="WP_157399449.1">
    <property type="nucleotide sequence ID" value="NZ_WSEL01000009.1"/>
</dbReference>
<name>A0A6N8IWP7_9BURK</name>
<dbReference type="Gene3D" id="1.10.10.10">
    <property type="entry name" value="Winged helix-like DNA-binding domain superfamily/Winged helix DNA-binding domain"/>
    <property type="match status" value="1"/>
</dbReference>
<dbReference type="CDD" id="cd07377">
    <property type="entry name" value="WHTH_GntR"/>
    <property type="match status" value="1"/>
</dbReference>
<dbReference type="InterPro" id="IPR050679">
    <property type="entry name" value="Bact_HTH_transcr_reg"/>
</dbReference>
<gene>
    <name evidence="5" type="ORF">GON04_18220</name>
</gene>
<dbReference type="EMBL" id="WSEL01000009">
    <property type="protein sequence ID" value="MVQ31399.1"/>
    <property type="molecule type" value="Genomic_DNA"/>
</dbReference>
<keyword evidence="6" id="KW-1185">Reference proteome</keyword>
<evidence type="ECO:0000256" key="2">
    <source>
        <dbReference type="ARBA" id="ARBA00023125"/>
    </source>
</evidence>
<dbReference type="Pfam" id="PF07702">
    <property type="entry name" value="UTRA"/>
    <property type="match status" value="1"/>
</dbReference>
<keyword evidence="3" id="KW-0804">Transcription</keyword>
<dbReference type="InterPro" id="IPR000524">
    <property type="entry name" value="Tscrpt_reg_HTH_GntR"/>
</dbReference>
<dbReference type="PROSITE" id="PS50949">
    <property type="entry name" value="HTH_GNTR"/>
    <property type="match status" value="1"/>
</dbReference>
<dbReference type="PRINTS" id="PR00035">
    <property type="entry name" value="HTHGNTR"/>
</dbReference>
<evidence type="ECO:0000313" key="5">
    <source>
        <dbReference type="EMBL" id="MVQ31399.1"/>
    </source>
</evidence>
<accession>A0A6N8IWP7</accession>